<feature type="compositionally biased region" description="Polar residues" evidence="4">
    <location>
        <begin position="319"/>
        <end position="332"/>
    </location>
</feature>
<dbReference type="SMART" id="SM01179">
    <property type="entry name" value="DUF862"/>
    <property type="match status" value="1"/>
</dbReference>
<dbReference type="OrthoDB" id="412286at2759"/>
<accession>A0A835Y5P5</accession>
<dbReference type="PANTHER" id="PTHR12378:SF9">
    <property type="entry name" value="OS06G0107000 PROTEIN"/>
    <property type="match status" value="1"/>
</dbReference>
<comment type="similarity">
    <text evidence="1">Belongs to the DeSI family.</text>
</comment>
<evidence type="ECO:0000256" key="2">
    <source>
        <dbReference type="ARBA" id="ARBA00022670"/>
    </source>
</evidence>
<dbReference type="InterPro" id="IPR008580">
    <property type="entry name" value="PPPDE_dom"/>
</dbReference>
<dbReference type="GO" id="GO:0016579">
    <property type="term" value="P:protein deubiquitination"/>
    <property type="evidence" value="ECO:0007669"/>
    <property type="project" value="TreeGrafter"/>
</dbReference>
<dbReference type="Gene3D" id="3.90.1720.30">
    <property type="entry name" value="PPPDE domains"/>
    <property type="match status" value="1"/>
</dbReference>
<dbReference type="Pfam" id="PF05903">
    <property type="entry name" value="Peptidase_C97"/>
    <property type="match status" value="1"/>
</dbReference>
<dbReference type="InterPro" id="IPR042266">
    <property type="entry name" value="PPPDE_sf"/>
</dbReference>
<feature type="region of interest" description="Disordered" evidence="4">
    <location>
        <begin position="219"/>
        <end position="779"/>
    </location>
</feature>
<evidence type="ECO:0000313" key="7">
    <source>
        <dbReference type="Proteomes" id="UP000612055"/>
    </source>
</evidence>
<gene>
    <name evidence="6" type="ORF">HYH03_005441</name>
</gene>
<comment type="caution">
    <text evidence="6">The sequence shown here is derived from an EMBL/GenBank/DDBJ whole genome shotgun (WGS) entry which is preliminary data.</text>
</comment>
<feature type="compositionally biased region" description="Low complexity" evidence="4">
    <location>
        <begin position="388"/>
        <end position="404"/>
    </location>
</feature>
<evidence type="ECO:0000256" key="4">
    <source>
        <dbReference type="SAM" id="MobiDB-lite"/>
    </source>
</evidence>
<keyword evidence="3" id="KW-0378">Hydrolase</keyword>
<dbReference type="GO" id="GO:0006508">
    <property type="term" value="P:proteolysis"/>
    <property type="evidence" value="ECO:0007669"/>
    <property type="project" value="UniProtKB-KW"/>
</dbReference>
<reference evidence="6" key="1">
    <citation type="journal article" date="2020" name="bioRxiv">
        <title>Comparative genomics of Chlamydomonas.</title>
        <authorList>
            <person name="Craig R.J."/>
            <person name="Hasan A.R."/>
            <person name="Ness R.W."/>
            <person name="Keightley P.D."/>
        </authorList>
    </citation>
    <scope>NUCLEOTIDE SEQUENCE</scope>
    <source>
        <strain evidence="6">CCAP 11/70</strain>
    </source>
</reference>
<feature type="compositionally biased region" description="Low complexity" evidence="4">
    <location>
        <begin position="641"/>
        <end position="657"/>
    </location>
</feature>
<feature type="compositionally biased region" description="Polar residues" evidence="4">
    <location>
        <begin position="605"/>
        <end position="616"/>
    </location>
</feature>
<sequence length="779" mass="80236">MPVMQSDVTGCLSCFGLGGAFHSGIEVGGVEYAFGGHHADDAGILVLVRPLHALRREAEEAVATGEDDELGTAAASLAWMPRLRSRSVVGWWMGPLARLEELLRGLRYEELWTGPTYRLLSRNCNHFARAMCAALLRHPDFKPAPGKTTPEAMVPSHVTRLTAVALALGCCMPWLRRRMDGPMPLSPYALNLFQGNPRSIAAEFPPWFRFQIRNEGGGGHTVYPRAAEGRSDQTGRGGGDGTDSGSAVGAGQRLGGSDSRAPLSASGELPAPRGSRLGGSEDGVAAGAHPPTSLQPSGASPSGRGRQLVEESAEAWASSGHTAGLQNGSTGRSPRKPDGSSGGGDAASEASRSGVQEQQRRQRLHSGHSGGPGPPAPSTNLSAVDGEPFSTPPSLTASASASTSDGPRRPSLPLPPAGGGTPAQHLPPLTGSGSHRLLSQSRSGSRVRVFPDPCAPAPADESEGGGSPDGARRSRPPTRSGEPGEDGEGAGGATASRNTRTDGAAGRPPPPKAGSRRLSAELLRQHEEEIQQRPGSSGRGAAASPGQPPAHASSHRRSAPHMLEGAPPRPPSANRPASRKQSRRASPAPGGAPAAGLLPDPRSEGGSQPPTTSPAPGQSDGNGGMRGQDRRHGRGTPSSEQQVQEQPARQAQQAQAQGEDHPPRPWSVLSGGYVDLLFNRSAAPTPEPPPGMPDPSALKGAAASSATAILAAGVTTSTVHEEETSPASQAARQNRGSSDRRGGALESSPALPHARPQSRASARAVGEGQQQGGWHERRD</sequence>
<evidence type="ECO:0000259" key="5">
    <source>
        <dbReference type="PROSITE" id="PS51858"/>
    </source>
</evidence>
<dbReference type="EMBL" id="JAEHOE010000018">
    <property type="protein sequence ID" value="KAG2496620.1"/>
    <property type="molecule type" value="Genomic_DNA"/>
</dbReference>
<evidence type="ECO:0000256" key="1">
    <source>
        <dbReference type="ARBA" id="ARBA00008140"/>
    </source>
</evidence>
<keyword evidence="7" id="KW-1185">Reference proteome</keyword>
<feature type="compositionally biased region" description="Polar residues" evidence="4">
    <location>
        <begin position="726"/>
        <end position="736"/>
    </location>
</feature>
<feature type="compositionally biased region" description="Low complexity" evidence="4">
    <location>
        <begin position="694"/>
        <end position="718"/>
    </location>
</feature>
<feature type="compositionally biased region" description="Polar residues" evidence="4">
    <location>
        <begin position="431"/>
        <end position="444"/>
    </location>
</feature>
<feature type="domain" description="PPPDE" evidence="5">
    <location>
        <begin position="1"/>
        <end position="176"/>
    </location>
</feature>
<keyword evidence="2" id="KW-0645">Protease</keyword>
<feature type="compositionally biased region" description="Low complexity" evidence="4">
    <location>
        <begin position="584"/>
        <end position="600"/>
    </location>
</feature>
<proteinExistence type="inferred from homology"/>
<dbReference type="PROSITE" id="PS51858">
    <property type="entry name" value="PPPDE"/>
    <property type="match status" value="1"/>
</dbReference>
<evidence type="ECO:0000256" key="3">
    <source>
        <dbReference type="ARBA" id="ARBA00022801"/>
    </source>
</evidence>
<dbReference type="AlphaFoldDB" id="A0A835Y5P5"/>
<feature type="compositionally biased region" description="Low complexity" evidence="4">
    <location>
        <begin position="532"/>
        <end position="552"/>
    </location>
</feature>
<organism evidence="6 7">
    <name type="scientific">Edaphochlamys debaryana</name>
    <dbReference type="NCBI Taxonomy" id="47281"/>
    <lineage>
        <taxon>Eukaryota</taxon>
        <taxon>Viridiplantae</taxon>
        <taxon>Chlorophyta</taxon>
        <taxon>core chlorophytes</taxon>
        <taxon>Chlorophyceae</taxon>
        <taxon>CS clade</taxon>
        <taxon>Chlamydomonadales</taxon>
        <taxon>Chlamydomonadales incertae sedis</taxon>
        <taxon>Edaphochlamys</taxon>
    </lineage>
</organism>
<dbReference type="Proteomes" id="UP000612055">
    <property type="component" value="Unassembled WGS sequence"/>
</dbReference>
<evidence type="ECO:0000313" key="6">
    <source>
        <dbReference type="EMBL" id="KAG2496620.1"/>
    </source>
</evidence>
<protein>
    <recommendedName>
        <fullName evidence="5">PPPDE domain-containing protein</fullName>
    </recommendedName>
</protein>
<name>A0A835Y5P5_9CHLO</name>
<dbReference type="GO" id="GO:0101005">
    <property type="term" value="F:deubiquitinase activity"/>
    <property type="evidence" value="ECO:0007669"/>
    <property type="project" value="TreeGrafter"/>
</dbReference>
<dbReference type="PANTHER" id="PTHR12378">
    <property type="entry name" value="DESUMOYLATING ISOPEPTIDASE"/>
    <property type="match status" value="1"/>
</dbReference>